<keyword evidence="3" id="KW-0804">Transcription</keyword>
<protein>
    <submittedName>
        <fullName evidence="6">Transcriptional regulator, TetR family</fullName>
    </submittedName>
</protein>
<gene>
    <name evidence="6" type="ordered locus">Mevan_1620</name>
</gene>
<dbReference type="GeneID" id="5324927"/>
<dbReference type="OrthoDB" id="135877at2157"/>
<keyword evidence="2 4" id="KW-0238">DNA-binding</keyword>
<dbReference type="InterPro" id="IPR036271">
    <property type="entry name" value="Tet_transcr_reg_TetR-rel_C_sf"/>
</dbReference>
<evidence type="ECO:0000256" key="4">
    <source>
        <dbReference type="PROSITE-ProRule" id="PRU00335"/>
    </source>
</evidence>
<accession>A6USP0</accession>
<proteinExistence type="predicted"/>
<dbReference type="PANTHER" id="PTHR47506:SF6">
    <property type="entry name" value="HTH-TYPE TRANSCRIPTIONAL REPRESSOR NEMR"/>
    <property type="match status" value="1"/>
</dbReference>
<name>A6USP0_METVS</name>
<feature type="DNA-binding region" description="H-T-H motif" evidence="4">
    <location>
        <begin position="24"/>
        <end position="43"/>
    </location>
</feature>
<evidence type="ECO:0000256" key="3">
    <source>
        <dbReference type="ARBA" id="ARBA00023163"/>
    </source>
</evidence>
<evidence type="ECO:0000259" key="5">
    <source>
        <dbReference type="PROSITE" id="PS50977"/>
    </source>
</evidence>
<keyword evidence="7" id="KW-1185">Reference proteome</keyword>
<evidence type="ECO:0000313" key="7">
    <source>
        <dbReference type="Proteomes" id="UP000001107"/>
    </source>
</evidence>
<dbReference type="InterPro" id="IPR009057">
    <property type="entry name" value="Homeodomain-like_sf"/>
</dbReference>
<dbReference type="EMBL" id="CP000742">
    <property type="protein sequence ID" value="ABR55512.1"/>
    <property type="molecule type" value="Genomic_DNA"/>
</dbReference>
<dbReference type="RefSeq" id="WP_012066426.1">
    <property type="nucleotide sequence ID" value="NC_009634.1"/>
</dbReference>
<feature type="domain" description="HTH tetR-type" evidence="5">
    <location>
        <begin position="1"/>
        <end position="61"/>
    </location>
</feature>
<dbReference type="Pfam" id="PF00440">
    <property type="entry name" value="TetR_N"/>
    <property type="match status" value="1"/>
</dbReference>
<evidence type="ECO:0000256" key="1">
    <source>
        <dbReference type="ARBA" id="ARBA00023015"/>
    </source>
</evidence>
<evidence type="ECO:0000313" key="6">
    <source>
        <dbReference type="EMBL" id="ABR55512.1"/>
    </source>
</evidence>
<dbReference type="SUPFAM" id="SSF48498">
    <property type="entry name" value="Tetracyclin repressor-like, C-terminal domain"/>
    <property type="match status" value="1"/>
</dbReference>
<dbReference type="Gene3D" id="1.10.357.10">
    <property type="entry name" value="Tetracycline Repressor, domain 2"/>
    <property type="match status" value="1"/>
</dbReference>
<dbReference type="SUPFAM" id="SSF46689">
    <property type="entry name" value="Homeodomain-like"/>
    <property type="match status" value="1"/>
</dbReference>
<dbReference type="STRING" id="406327.Mevan_1620"/>
<keyword evidence="1" id="KW-0805">Transcription regulation</keyword>
<dbReference type="HOGENOM" id="CLU_069356_12_2_2"/>
<reference evidence="6" key="1">
    <citation type="submission" date="2007-06" db="EMBL/GenBank/DDBJ databases">
        <title>Complete sequence of Methanococcus vannielii SB.</title>
        <authorList>
            <consortium name="US DOE Joint Genome Institute"/>
            <person name="Copeland A."/>
            <person name="Lucas S."/>
            <person name="Lapidus A."/>
            <person name="Barry K."/>
            <person name="Glavina del Rio T."/>
            <person name="Dalin E."/>
            <person name="Tice H."/>
            <person name="Pitluck S."/>
            <person name="Chain P."/>
            <person name="Malfatti S."/>
            <person name="Shin M."/>
            <person name="Vergez L."/>
            <person name="Schmutz J."/>
            <person name="Larimer F."/>
            <person name="Land M."/>
            <person name="Hauser L."/>
            <person name="Kyrpides N."/>
            <person name="Anderson I."/>
            <person name="Sieprawska-Lupa M."/>
            <person name="Whitman W.B."/>
            <person name="Richardson P."/>
        </authorList>
    </citation>
    <scope>NUCLEOTIDE SEQUENCE [LARGE SCALE GENOMIC DNA]</scope>
    <source>
        <strain evidence="6">SB</strain>
    </source>
</reference>
<dbReference type="InterPro" id="IPR001647">
    <property type="entry name" value="HTH_TetR"/>
</dbReference>
<sequence>MVTREMILEKSREIFFKKGYFETSLLEIANECKISKGGLYHHFERKEDLFIETMILVLRENERIVMSCIEKDGPFKEAIKEFAEKMLFLRNRYFEEGVEKHSNSLYLGPLSNAIKSFPQIGEENRKLYGNIFEKVVIRIKKAQKLGEIRKEINPEILAIQFCAIFEGLPIASYYAGKDFDEVSKSLFKSLWDLIKI</sequence>
<dbReference type="KEGG" id="mvn:Mevan_1620"/>
<dbReference type="Proteomes" id="UP000001107">
    <property type="component" value="Chromosome"/>
</dbReference>
<dbReference type="AlphaFoldDB" id="A6USP0"/>
<dbReference type="Gene3D" id="1.10.10.60">
    <property type="entry name" value="Homeodomain-like"/>
    <property type="match status" value="1"/>
</dbReference>
<dbReference type="PROSITE" id="PS50977">
    <property type="entry name" value="HTH_TETR_2"/>
    <property type="match status" value="1"/>
</dbReference>
<dbReference type="PANTHER" id="PTHR47506">
    <property type="entry name" value="TRANSCRIPTIONAL REGULATORY PROTEIN"/>
    <property type="match status" value="1"/>
</dbReference>
<dbReference type="eggNOG" id="arCOG02643">
    <property type="taxonomic scope" value="Archaea"/>
</dbReference>
<evidence type="ECO:0000256" key="2">
    <source>
        <dbReference type="ARBA" id="ARBA00023125"/>
    </source>
</evidence>
<dbReference type="PRINTS" id="PR00455">
    <property type="entry name" value="HTHTETR"/>
</dbReference>
<organism evidence="6 7">
    <name type="scientific">Methanococcus vannielii (strain ATCC 35089 / DSM 1224 / JCM 13029 / OCM 148 / SB)</name>
    <dbReference type="NCBI Taxonomy" id="406327"/>
    <lineage>
        <taxon>Archaea</taxon>
        <taxon>Methanobacteriati</taxon>
        <taxon>Methanobacteriota</taxon>
        <taxon>Methanomada group</taxon>
        <taxon>Methanococci</taxon>
        <taxon>Methanococcales</taxon>
        <taxon>Methanococcaceae</taxon>
        <taxon>Methanococcus</taxon>
    </lineage>
</organism>
<dbReference type="GO" id="GO:0003677">
    <property type="term" value="F:DNA binding"/>
    <property type="evidence" value="ECO:0007669"/>
    <property type="project" value="UniProtKB-UniRule"/>
</dbReference>